<keyword evidence="5" id="KW-1185">Reference proteome</keyword>
<dbReference type="SUPFAM" id="SSF52540">
    <property type="entry name" value="P-loop containing nucleoside triphosphate hydrolases"/>
    <property type="match status" value="1"/>
</dbReference>
<dbReference type="AlphaFoldDB" id="A0A1I2NN41"/>
<feature type="domain" description="ATPase AAA-type core" evidence="1">
    <location>
        <begin position="200"/>
        <end position="424"/>
    </location>
</feature>
<sequence>MSTSGGLRLIVVRGLFGFRDYELNIDPEYPTVLTGANGTGKSTLLQLVNAVSTGDVRVLADAPVDRLELHFESKPTFRLVRDAKGSVHLSWGDHSSDLKPLPSFIKDIPEWMRREILEDGEFSATAMRRLNLALATRSDVSPRLIRDIRRYLAGAKFEQPDWLAGMGEEFPVLFVTDQRLVVDTERTAESHGAQRKAERSFRRAVEAASDEIADMIRRVDTAYARVSQQQDRAFPRRVITAMRSSRRASVDYLRRQLLEVDRKRFDLREVGLLDIDQPEESELVEASLEDPNVRPVIATFLTSSLRKFEVLEGLYVRLRAFKDFLDERFTPKKLLIDRGAGLRFELPSGEPISPSQLSSGEQQMMVLAYEILFRAEKGTLVLIDEPEISLHVLWQDSLIQDLTNMGRASDLQFLMATHSPVLLASHPETERSLDLDANAFLS</sequence>
<evidence type="ECO:0000313" key="2">
    <source>
        <dbReference type="EMBL" id="NYH85427.1"/>
    </source>
</evidence>
<accession>A0A1I2NN41</accession>
<dbReference type="GO" id="GO:0016887">
    <property type="term" value="F:ATP hydrolysis activity"/>
    <property type="evidence" value="ECO:0007669"/>
    <property type="project" value="InterPro"/>
</dbReference>
<dbReference type="GO" id="GO:0005524">
    <property type="term" value="F:ATP binding"/>
    <property type="evidence" value="ECO:0007669"/>
    <property type="project" value="UniProtKB-KW"/>
</dbReference>
<dbReference type="Pfam" id="PF13304">
    <property type="entry name" value="AAA_21"/>
    <property type="match status" value="1"/>
</dbReference>
<dbReference type="STRING" id="504797.SAMN05421678_103466"/>
<dbReference type="InterPro" id="IPR003959">
    <property type="entry name" value="ATPase_AAA_core"/>
</dbReference>
<dbReference type="EMBL" id="FOOI01000003">
    <property type="protein sequence ID" value="SFG05405.1"/>
    <property type="molecule type" value="Genomic_DNA"/>
</dbReference>
<evidence type="ECO:0000313" key="4">
    <source>
        <dbReference type="Proteomes" id="UP000199052"/>
    </source>
</evidence>
<dbReference type="PANTHER" id="PTHR43581">
    <property type="entry name" value="ATP/GTP PHOSPHATASE"/>
    <property type="match status" value="1"/>
</dbReference>
<dbReference type="Gene3D" id="3.40.50.300">
    <property type="entry name" value="P-loop containing nucleotide triphosphate hydrolases"/>
    <property type="match status" value="2"/>
</dbReference>
<evidence type="ECO:0000313" key="5">
    <source>
        <dbReference type="Proteomes" id="UP000533017"/>
    </source>
</evidence>
<keyword evidence="3" id="KW-0067">ATP-binding</keyword>
<dbReference type="InterPro" id="IPR051396">
    <property type="entry name" value="Bact_Antivir_Def_Nuclease"/>
</dbReference>
<organism evidence="3 4">
    <name type="scientific">Actinopolymorpha cephalotaxi</name>
    <dbReference type="NCBI Taxonomy" id="504797"/>
    <lineage>
        <taxon>Bacteria</taxon>
        <taxon>Bacillati</taxon>
        <taxon>Actinomycetota</taxon>
        <taxon>Actinomycetes</taxon>
        <taxon>Propionibacteriales</taxon>
        <taxon>Actinopolymorphaceae</taxon>
        <taxon>Actinopolymorpha</taxon>
    </lineage>
</organism>
<dbReference type="OrthoDB" id="3237462at2"/>
<reference evidence="3 4" key="1">
    <citation type="submission" date="2016-10" db="EMBL/GenBank/DDBJ databases">
        <authorList>
            <person name="de Groot N.N."/>
        </authorList>
    </citation>
    <scope>NUCLEOTIDE SEQUENCE [LARGE SCALE GENOMIC DNA]</scope>
    <source>
        <strain evidence="3 4">CPCC 202808</strain>
    </source>
</reference>
<gene>
    <name evidence="2" type="ORF">FHR37_004278</name>
    <name evidence="3" type="ORF">SAMN05421678_103466</name>
</gene>
<dbReference type="PANTHER" id="PTHR43581:SF2">
    <property type="entry name" value="EXCINUCLEASE ATPASE SUBUNIT"/>
    <property type="match status" value="1"/>
</dbReference>
<name>A0A1I2NN41_9ACTN</name>
<evidence type="ECO:0000259" key="1">
    <source>
        <dbReference type="Pfam" id="PF13304"/>
    </source>
</evidence>
<dbReference type="InterPro" id="IPR027417">
    <property type="entry name" value="P-loop_NTPase"/>
</dbReference>
<dbReference type="Proteomes" id="UP000199052">
    <property type="component" value="Unassembled WGS sequence"/>
</dbReference>
<protein>
    <submittedName>
        <fullName evidence="2">Energy-coupling factor transporter ATP-binding protein EcfA2</fullName>
    </submittedName>
    <submittedName>
        <fullName evidence="3">Predicted ATP-binding protein involved in virulence</fullName>
    </submittedName>
</protein>
<dbReference type="EMBL" id="JACBZA010000001">
    <property type="protein sequence ID" value="NYH85427.1"/>
    <property type="molecule type" value="Genomic_DNA"/>
</dbReference>
<proteinExistence type="predicted"/>
<dbReference type="Proteomes" id="UP000533017">
    <property type="component" value="Unassembled WGS sequence"/>
</dbReference>
<keyword evidence="3" id="KW-0547">Nucleotide-binding</keyword>
<reference evidence="2 5" key="2">
    <citation type="submission" date="2020-07" db="EMBL/GenBank/DDBJ databases">
        <title>Sequencing the genomes of 1000 actinobacteria strains.</title>
        <authorList>
            <person name="Klenk H.-P."/>
        </authorList>
    </citation>
    <scope>NUCLEOTIDE SEQUENCE [LARGE SCALE GENOMIC DNA]</scope>
    <source>
        <strain evidence="2 5">DSM 45117</strain>
    </source>
</reference>
<evidence type="ECO:0000313" key="3">
    <source>
        <dbReference type="EMBL" id="SFG05405.1"/>
    </source>
</evidence>
<dbReference type="RefSeq" id="WP_092882424.1">
    <property type="nucleotide sequence ID" value="NZ_FOOI01000003.1"/>
</dbReference>